<dbReference type="SUPFAM" id="SSF48452">
    <property type="entry name" value="TPR-like"/>
    <property type="match status" value="1"/>
</dbReference>
<proteinExistence type="predicted"/>
<dbReference type="InterPro" id="IPR011990">
    <property type="entry name" value="TPR-like_helical_dom_sf"/>
</dbReference>
<dbReference type="STRING" id="1122240.GCA_000620105_02803"/>
<sequence length="147" mass="16527">MGKPNEELDDALYAKVLALSEEGNRLIEEDDNLPAALDAYGEALALLPPPIERWDATLWLLIALGDSHFLLGQYDQAYDFLARAMRCPDALGTPFIHLRLGEIQFERGNPDKAADELARAYMGDGPEIFDTEDPKYLTFLRTRMRGI</sequence>
<protein>
    <recommendedName>
        <fullName evidence="3">Tetratricopeptide repeat protein</fullName>
    </recommendedName>
</protein>
<dbReference type="Proteomes" id="UP000244173">
    <property type="component" value="Chromosome"/>
</dbReference>
<dbReference type="Gene3D" id="1.25.40.10">
    <property type="entry name" value="Tetratricopeptide repeat domain"/>
    <property type="match status" value="1"/>
</dbReference>
<evidence type="ECO:0000313" key="1">
    <source>
        <dbReference type="EMBL" id="AVY95808.1"/>
    </source>
</evidence>
<reference evidence="1 2" key="1">
    <citation type="submission" date="2018-04" db="EMBL/GenBank/DDBJ databases">
        <title>Denitrifier Microvirgula.</title>
        <authorList>
            <person name="Anderson E."/>
            <person name="Jang J."/>
            <person name="Ishii S."/>
        </authorList>
    </citation>
    <scope>NUCLEOTIDE SEQUENCE [LARGE SCALE GENOMIC DNA]</scope>
    <source>
        <strain evidence="1 2">BE2.4</strain>
    </source>
</reference>
<dbReference type="Pfam" id="PF07721">
    <property type="entry name" value="TPR_4"/>
    <property type="match status" value="2"/>
</dbReference>
<dbReference type="AlphaFoldDB" id="A0A2S0PEJ9"/>
<dbReference type="RefSeq" id="WP_107890191.1">
    <property type="nucleotide sequence ID" value="NZ_CAURZP010000003.1"/>
</dbReference>
<accession>A0A2S0PEJ9</accession>
<dbReference type="InterPro" id="IPR011717">
    <property type="entry name" value="TPR-4"/>
</dbReference>
<evidence type="ECO:0000313" key="2">
    <source>
        <dbReference type="Proteomes" id="UP000244173"/>
    </source>
</evidence>
<dbReference type="EMBL" id="CP028519">
    <property type="protein sequence ID" value="AVY95808.1"/>
    <property type="molecule type" value="Genomic_DNA"/>
</dbReference>
<gene>
    <name evidence="1" type="ORF">DAI18_18485</name>
</gene>
<evidence type="ECO:0008006" key="3">
    <source>
        <dbReference type="Google" id="ProtNLM"/>
    </source>
</evidence>
<keyword evidence="2" id="KW-1185">Reference proteome</keyword>
<dbReference type="OrthoDB" id="1551390at2"/>
<organism evidence="1 2">
    <name type="scientific">Microvirgula aerodenitrificans</name>
    <dbReference type="NCBI Taxonomy" id="57480"/>
    <lineage>
        <taxon>Bacteria</taxon>
        <taxon>Pseudomonadati</taxon>
        <taxon>Pseudomonadota</taxon>
        <taxon>Betaproteobacteria</taxon>
        <taxon>Neisseriales</taxon>
        <taxon>Aquaspirillaceae</taxon>
        <taxon>Microvirgula</taxon>
    </lineage>
</organism>
<name>A0A2S0PEJ9_9NEIS</name>
<dbReference type="KEGG" id="maer:DAI18_18485"/>
<dbReference type="GO" id="GO:0042802">
    <property type="term" value="F:identical protein binding"/>
    <property type="evidence" value="ECO:0007669"/>
    <property type="project" value="InterPro"/>
</dbReference>